<proteinExistence type="predicted"/>
<dbReference type="PANTHER" id="PTHR37305">
    <property type="entry name" value="INTEGRAL MEMBRANE PROTEIN-RELATED"/>
    <property type="match status" value="1"/>
</dbReference>
<evidence type="ECO:0000313" key="3">
    <source>
        <dbReference type="Proteomes" id="UP001500418"/>
    </source>
</evidence>
<dbReference type="EMBL" id="BAAAID010000001">
    <property type="protein sequence ID" value="GAA0914259.1"/>
    <property type="molecule type" value="Genomic_DNA"/>
</dbReference>
<comment type="caution">
    <text evidence="2">The sequence shown here is derived from an EMBL/GenBank/DDBJ whole genome shotgun (WGS) entry which is preliminary data.</text>
</comment>
<keyword evidence="1" id="KW-0472">Membrane</keyword>
<reference evidence="2 3" key="1">
    <citation type="journal article" date="2019" name="Int. J. Syst. Evol. Microbiol.">
        <title>The Global Catalogue of Microorganisms (GCM) 10K type strain sequencing project: providing services to taxonomists for standard genome sequencing and annotation.</title>
        <authorList>
            <consortium name="The Broad Institute Genomics Platform"/>
            <consortium name="The Broad Institute Genome Sequencing Center for Infectious Disease"/>
            <person name="Wu L."/>
            <person name="Ma J."/>
        </authorList>
    </citation>
    <scope>NUCLEOTIDE SEQUENCE [LARGE SCALE GENOMIC DNA]</scope>
    <source>
        <strain evidence="2 3">JCM 11444</strain>
    </source>
</reference>
<name>A0ABN1NQ91_9ACTN</name>
<feature type="transmembrane region" description="Helical" evidence="1">
    <location>
        <begin position="126"/>
        <end position="153"/>
    </location>
</feature>
<evidence type="ECO:0000313" key="2">
    <source>
        <dbReference type="EMBL" id="GAA0914259.1"/>
    </source>
</evidence>
<keyword evidence="3" id="KW-1185">Reference proteome</keyword>
<evidence type="ECO:0000256" key="1">
    <source>
        <dbReference type="SAM" id="Phobius"/>
    </source>
</evidence>
<dbReference type="PANTHER" id="PTHR37305:SF1">
    <property type="entry name" value="MEMBRANE PROTEIN"/>
    <property type="match status" value="1"/>
</dbReference>
<dbReference type="Proteomes" id="UP001500418">
    <property type="component" value="Unassembled WGS sequence"/>
</dbReference>
<feature type="transmembrane region" description="Helical" evidence="1">
    <location>
        <begin position="40"/>
        <end position="61"/>
    </location>
</feature>
<keyword evidence="1" id="KW-1133">Transmembrane helix</keyword>
<feature type="transmembrane region" description="Helical" evidence="1">
    <location>
        <begin position="173"/>
        <end position="195"/>
    </location>
</feature>
<feature type="transmembrane region" description="Helical" evidence="1">
    <location>
        <begin position="252"/>
        <end position="273"/>
    </location>
</feature>
<gene>
    <name evidence="2" type="ORF">GCM10009575_000070</name>
</gene>
<keyword evidence="1" id="KW-0812">Transmembrane</keyword>
<feature type="transmembrane region" description="Helical" evidence="1">
    <location>
        <begin position="81"/>
        <end position="105"/>
    </location>
</feature>
<protein>
    <submittedName>
        <fullName evidence="2">ABC transporter permease</fullName>
    </submittedName>
</protein>
<sequence>MMTTASPTVAPAPATTVRKVTSRGVRRSEWAKFWSLRSSWITLTASVVVLLVFGTVAASTYSPDAPTDDGPMSSGESSDAVSLTLMGSSFASLIVGSLGVLLFAGEYSTGMIRSTLTAVPKRLPVLFAKSAVVAPLVLALPTLGALAAFQLGAAGLDGEKIALSLGDDGVLRSLLGAGVYLALVAVFGVALGALLRSPAGGIATLVGILLILPNLASLLPGSLADTLNPYFPSNAGEAASSLHQPPDALSPGAGLTVFTGWVTLALAAAAVRLKRTDA</sequence>
<organism evidence="2 3">
    <name type="scientific">Streptomyces rhizosphaericus</name>
    <dbReference type="NCBI Taxonomy" id="114699"/>
    <lineage>
        <taxon>Bacteria</taxon>
        <taxon>Bacillati</taxon>
        <taxon>Actinomycetota</taxon>
        <taxon>Actinomycetes</taxon>
        <taxon>Kitasatosporales</taxon>
        <taxon>Streptomycetaceae</taxon>
        <taxon>Streptomyces</taxon>
        <taxon>Streptomyces violaceusniger group</taxon>
    </lineage>
</organism>
<feature type="transmembrane region" description="Helical" evidence="1">
    <location>
        <begin position="202"/>
        <end position="223"/>
    </location>
</feature>
<accession>A0ABN1NQ91</accession>